<keyword evidence="3" id="KW-0548">Nucleotidyltransferase</keyword>
<comment type="caution">
    <text evidence="3">The sequence shown here is derived from an EMBL/GenBank/DDBJ whole genome shotgun (WGS) entry which is preliminary data.</text>
</comment>
<sequence length="299" mass="34333">GSTRERKLAIGDDFHAYLSEDAYDIGDIVDPKNDQEVVSCPQSKMWKHAMNEKMQSMSINGIWELVELHENFKAIGCKCVFKIKEFLNGSIERFKPRLVAKDFMQKKSVDFKETLSLISTSDSFRIIMALIAHFDLEFHQMDVKTTFLNGDLSETVYMQQLEGFCISSSENLKNRFGVDKNKAELEAVKPKWNPKGEGGKLLNLLNYRMKLFAVFVRKMDLLMVPYSSDPSLKIIQWPLFLLASKIPIALDMAAQFRGKDSDLWRCICADEYMKCVVIECYESFKNVMNALVVGEAKKR</sequence>
<dbReference type="Pfam" id="PF25968">
    <property type="entry name" value="CALS1"/>
    <property type="match status" value="1"/>
</dbReference>
<dbReference type="AlphaFoldDB" id="A0A445FX56"/>
<dbReference type="GO" id="GO:0003887">
    <property type="term" value="F:DNA-directed DNA polymerase activity"/>
    <property type="evidence" value="ECO:0007669"/>
    <property type="project" value="UniProtKB-EC"/>
</dbReference>
<dbReference type="GO" id="GO:0005886">
    <property type="term" value="C:plasma membrane"/>
    <property type="evidence" value="ECO:0007669"/>
    <property type="project" value="TreeGrafter"/>
</dbReference>
<evidence type="ECO:0000313" key="4">
    <source>
        <dbReference type="Proteomes" id="UP000289340"/>
    </source>
</evidence>
<evidence type="ECO:0000313" key="3">
    <source>
        <dbReference type="EMBL" id="RZB53436.1"/>
    </source>
</evidence>
<feature type="non-terminal residue" evidence="3">
    <location>
        <position position="1"/>
    </location>
</feature>
<dbReference type="InterPro" id="IPR058851">
    <property type="entry name" value="CALS1_helical"/>
</dbReference>
<dbReference type="InterPro" id="IPR013103">
    <property type="entry name" value="RVT_2"/>
</dbReference>
<feature type="domain" description="Callose synthase helical" evidence="2">
    <location>
        <begin position="238"/>
        <end position="298"/>
    </location>
</feature>
<organism evidence="3 4">
    <name type="scientific">Glycine soja</name>
    <name type="common">Wild soybean</name>
    <dbReference type="NCBI Taxonomy" id="3848"/>
    <lineage>
        <taxon>Eukaryota</taxon>
        <taxon>Viridiplantae</taxon>
        <taxon>Streptophyta</taxon>
        <taxon>Embryophyta</taxon>
        <taxon>Tracheophyta</taxon>
        <taxon>Spermatophyta</taxon>
        <taxon>Magnoliopsida</taxon>
        <taxon>eudicotyledons</taxon>
        <taxon>Gunneridae</taxon>
        <taxon>Pentapetalae</taxon>
        <taxon>rosids</taxon>
        <taxon>fabids</taxon>
        <taxon>Fabales</taxon>
        <taxon>Fabaceae</taxon>
        <taxon>Papilionoideae</taxon>
        <taxon>50 kb inversion clade</taxon>
        <taxon>NPAAA clade</taxon>
        <taxon>indigoferoid/millettioid clade</taxon>
        <taxon>Phaseoleae</taxon>
        <taxon>Glycine</taxon>
        <taxon>Glycine subgen. Soja</taxon>
    </lineage>
</organism>
<name>A0A445FX56_GLYSO</name>
<dbReference type="Pfam" id="PF07727">
    <property type="entry name" value="RVT_2"/>
    <property type="match status" value="1"/>
</dbReference>
<feature type="domain" description="Reverse transcriptase Ty1/copia-type" evidence="1">
    <location>
        <begin position="61"/>
        <end position="171"/>
    </location>
</feature>
<dbReference type="PANTHER" id="PTHR12741">
    <property type="entry name" value="LYST-INTERACTING PROTEIN LIP5 DOPAMINE RESPONSIVE PROTEIN DRG-1"/>
    <property type="match status" value="1"/>
</dbReference>
<dbReference type="GO" id="GO:0046527">
    <property type="term" value="F:glucosyltransferase activity"/>
    <property type="evidence" value="ECO:0007669"/>
    <property type="project" value="TreeGrafter"/>
</dbReference>
<gene>
    <name evidence="3" type="ORF">D0Y65_049420</name>
</gene>
<keyword evidence="3" id="KW-0808">Transferase</keyword>
<reference evidence="3 4" key="1">
    <citation type="submission" date="2018-09" db="EMBL/GenBank/DDBJ databases">
        <title>A high-quality reference genome of wild soybean provides a powerful tool to mine soybean genomes.</title>
        <authorList>
            <person name="Xie M."/>
            <person name="Chung C.Y.L."/>
            <person name="Li M.-W."/>
            <person name="Wong F.-L."/>
            <person name="Chan T.-F."/>
            <person name="Lam H.-M."/>
        </authorList>
    </citation>
    <scope>NUCLEOTIDE SEQUENCE [LARGE SCALE GENOMIC DNA]</scope>
    <source>
        <strain evidence="4">cv. W05</strain>
        <tissue evidence="3">Hypocotyl of etiolated seedlings</tissue>
    </source>
</reference>
<evidence type="ECO:0000259" key="1">
    <source>
        <dbReference type="Pfam" id="PF07727"/>
    </source>
</evidence>
<dbReference type="EC" id="2.7.7.7" evidence="3"/>
<evidence type="ECO:0000259" key="2">
    <source>
        <dbReference type="Pfam" id="PF25968"/>
    </source>
</evidence>
<protein>
    <submittedName>
        <fullName evidence="3">Callose synthase 5</fullName>
        <ecNumber evidence="3">2.7.7.7</ecNumber>
    </submittedName>
</protein>
<accession>A0A445FX56</accession>
<keyword evidence="4" id="KW-1185">Reference proteome</keyword>
<proteinExistence type="predicted"/>
<dbReference type="PANTHER" id="PTHR12741:SF106">
    <property type="entry name" value="CALLOSE SYNTHASE 5"/>
    <property type="match status" value="1"/>
</dbReference>
<dbReference type="EMBL" id="QZWG01000018">
    <property type="protein sequence ID" value="RZB53436.1"/>
    <property type="molecule type" value="Genomic_DNA"/>
</dbReference>
<dbReference type="Proteomes" id="UP000289340">
    <property type="component" value="Chromosome 18"/>
</dbReference>